<dbReference type="Gene3D" id="3.40.30.10">
    <property type="entry name" value="Glutaredoxin"/>
    <property type="match status" value="1"/>
</dbReference>
<dbReference type="Proteomes" id="UP000463857">
    <property type="component" value="Chromosome"/>
</dbReference>
<dbReference type="InterPro" id="IPR001853">
    <property type="entry name" value="DSBA-like_thioredoxin_dom"/>
</dbReference>
<gene>
    <name evidence="2" type="ORF">EK0264_05425</name>
</gene>
<dbReference type="GO" id="GO:0016491">
    <property type="term" value="F:oxidoreductase activity"/>
    <property type="evidence" value="ECO:0007669"/>
    <property type="project" value="InterPro"/>
</dbReference>
<dbReference type="Pfam" id="PF01323">
    <property type="entry name" value="DSBA"/>
    <property type="match status" value="1"/>
</dbReference>
<dbReference type="PANTHER" id="PTHR13887:SF41">
    <property type="entry name" value="THIOREDOXIN SUPERFAMILY PROTEIN"/>
    <property type="match status" value="1"/>
</dbReference>
<evidence type="ECO:0000313" key="2">
    <source>
        <dbReference type="EMBL" id="QHB99772.1"/>
    </source>
</evidence>
<feature type="domain" description="DSBA-like thioredoxin" evidence="1">
    <location>
        <begin position="3"/>
        <end position="204"/>
    </location>
</feature>
<proteinExistence type="predicted"/>
<protein>
    <submittedName>
        <fullName evidence="2">Thioredoxin domain-containing protein</fullName>
    </submittedName>
</protein>
<dbReference type="InterPro" id="IPR036249">
    <property type="entry name" value="Thioredoxin-like_sf"/>
</dbReference>
<dbReference type="SUPFAM" id="SSF52833">
    <property type="entry name" value="Thioredoxin-like"/>
    <property type="match status" value="1"/>
</dbReference>
<dbReference type="RefSeq" id="WP_159543662.1">
    <property type="nucleotide sequence ID" value="NZ_CP047156.1"/>
</dbReference>
<sequence length="231" mass="24973">MKIDIWSDIACPFCYLGQRRLELALADFAHRDDVEVVHHSFQLDPTAPSAPGQKMVPMLAAKFGTSEAQVEAMQRGIADKVTEVGLPYDWEKVTPVNTFDAHRLIHLAESAGRGDEAVSALFKAYFAEGKAVSDRDTLADIGEGIGLDRQAVLAMLDSDEYADAVRRDIQGAQSRGINGVPMFIVDDKLAVSGAQPTETFTALLERGWSDAHPIETFAAGGDTCTDDTCAV</sequence>
<dbReference type="AlphaFoldDB" id="A0A7L4YLM2"/>
<dbReference type="EMBL" id="CP047156">
    <property type="protein sequence ID" value="QHB99772.1"/>
    <property type="molecule type" value="Genomic_DNA"/>
</dbReference>
<evidence type="ECO:0000313" key="3">
    <source>
        <dbReference type="Proteomes" id="UP000463857"/>
    </source>
</evidence>
<dbReference type="CDD" id="cd03024">
    <property type="entry name" value="DsbA_FrnE"/>
    <property type="match status" value="1"/>
</dbReference>
<evidence type="ECO:0000259" key="1">
    <source>
        <dbReference type="Pfam" id="PF01323"/>
    </source>
</evidence>
<keyword evidence="3" id="KW-1185">Reference proteome</keyword>
<name>A0A7L4YLM2_9ACTN</name>
<dbReference type="OrthoDB" id="9799122at2"/>
<dbReference type="InParanoid" id="A0A7L4YLM2"/>
<organism evidence="2 3">
    <name type="scientific">Epidermidibacterium keratini</name>
    <dbReference type="NCBI Taxonomy" id="1891644"/>
    <lineage>
        <taxon>Bacteria</taxon>
        <taxon>Bacillati</taxon>
        <taxon>Actinomycetota</taxon>
        <taxon>Actinomycetes</taxon>
        <taxon>Sporichthyales</taxon>
        <taxon>Sporichthyaceae</taxon>
        <taxon>Epidermidibacterium</taxon>
    </lineage>
</organism>
<reference evidence="2 3" key="1">
    <citation type="journal article" date="2018" name="Int. J. Syst. Evol. Microbiol.">
        <title>Epidermidibacterium keratini gen. nov., sp. nov., a member of the family Sporichthyaceae, isolated from keratin epidermis.</title>
        <authorList>
            <person name="Lee D.G."/>
            <person name="Trujillo M.E."/>
            <person name="Kang S."/>
            <person name="Nam J.J."/>
            <person name="Kim Y.J."/>
        </authorList>
    </citation>
    <scope>NUCLEOTIDE SEQUENCE [LARGE SCALE GENOMIC DNA]</scope>
    <source>
        <strain evidence="2 3">EPI-7</strain>
    </source>
</reference>
<dbReference type="KEGG" id="eke:EK0264_05425"/>
<accession>A0A7L4YLM2</accession>
<dbReference type="PANTHER" id="PTHR13887">
    <property type="entry name" value="GLUTATHIONE S-TRANSFERASE KAPPA"/>
    <property type="match status" value="1"/>
</dbReference>